<dbReference type="InterPro" id="IPR010644">
    <property type="entry name" value="ChdC/CLD"/>
</dbReference>
<evidence type="ECO:0000256" key="7">
    <source>
        <dbReference type="ARBA" id="ARBA00023133"/>
    </source>
</evidence>
<proteinExistence type="inferred from homology"/>
<dbReference type="SUPFAM" id="SSF54909">
    <property type="entry name" value="Dimeric alpha+beta barrel"/>
    <property type="match status" value="1"/>
</dbReference>
<dbReference type="PANTHER" id="PTHR36843:SF1">
    <property type="entry name" value="COPROHEME DECARBOXYLASE"/>
    <property type="match status" value="1"/>
</dbReference>
<sequence length="250" mass="29179">MSANEALLTLEGWFTYHDFRKMNWEKWKKASSEERQAALDELTSLTRVWNDAESETGGSTAVYSVLGHKADLCFIFLRPTMGELDELKTAINKTRFADYTETDYSYISVVELSNYVNNPGQDPKANPHVRERLYPILPKWNHFCFYPMNKKRGEKDNWYSMTMDERRELMQTHGLTGRKYAGKIKQIIGGSVGYDDWEWGVTLFAHDPIELKHIVYEMRFDEVSARYGEFGTFLVGNYLNEEALRKMFAL</sequence>
<dbReference type="EC" id="1.3.98.5" evidence="11 12"/>
<evidence type="ECO:0000313" key="14">
    <source>
        <dbReference type="Proteomes" id="UP000005850"/>
    </source>
</evidence>
<dbReference type="eggNOG" id="COG3253">
    <property type="taxonomic scope" value="Bacteria"/>
</dbReference>
<keyword evidence="13" id="KW-0575">Peroxidase</keyword>
<evidence type="ECO:0000256" key="1">
    <source>
        <dbReference type="ARBA" id="ARBA00009276"/>
    </source>
</evidence>
<dbReference type="GO" id="GO:0020037">
    <property type="term" value="F:heme binding"/>
    <property type="evidence" value="ECO:0007669"/>
    <property type="project" value="InterPro"/>
</dbReference>
<evidence type="ECO:0000256" key="2">
    <source>
        <dbReference type="ARBA" id="ARBA00014413"/>
    </source>
</evidence>
<evidence type="ECO:0000256" key="12">
    <source>
        <dbReference type="HAMAP-Rule" id="MF_01442"/>
    </source>
</evidence>
<dbReference type="STRING" id="1042163.BRLA_c040460"/>
<feature type="binding site" evidence="12">
    <location>
        <begin position="146"/>
        <end position="150"/>
    </location>
    <ligand>
        <name>Fe-coproporphyrin III</name>
        <dbReference type="ChEBI" id="CHEBI:68438"/>
    </ligand>
</feature>
<evidence type="ECO:0000256" key="3">
    <source>
        <dbReference type="ARBA" id="ARBA00022617"/>
    </source>
</evidence>
<comment type="function">
    <text evidence="12">Involved in coproporphyrin-dependent heme b biosynthesis. Catalyzes the decarboxylation of Fe-coproporphyrin III (coproheme) to heme b (protoheme IX), the last step of the pathway. The reaction occurs in a stepwise manner with a three-propionate intermediate.</text>
</comment>
<evidence type="ECO:0000256" key="5">
    <source>
        <dbReference type="ARBA" id="ARBA00023002"/>
    </source>
</evidence>
<feature type="binding site" evidence="12">
    <location>
        <position position="186"/>
    </location>
    <ligand>
        <name>Fe-coproporphyrin III</name>
        <dbReference type="ChEBI" id="CHEBI:68438"/>
    </ligand>
</feature>
<dbReference type="HAMAP" id="MF_01442">
    <property type="entry name" value="Coproheme_decarbox_1"/>
    <property type="match status" value="1"/>
</dbReference>
<keyword evidence="14" id="KW-1185">Reference proteome</keyword>
<evidence type="ECO:0000256" key="9">
    <source>
        <dbReference type="ARBA" id="ARBA00030236"/>
    </source>
</evidence>
<organism evidence="13 14">
    <name type="scientific">Brevibacillus laterosporus LMG 15441</name>
    <dbReference type="NCBI Taxonomy" id="1042163"/>
    <lineage>
        <taxon>Bacteria</taxon>
        <taxon>Bacillati</taxon>
        <taxon>Bacillota</taxon>
        <taxon>Bacilli</taxon>
        <taxon>Bacillales</taxon>
        <taxon>Paenibacillaceae</taxon>
        <taxon>Brevibacillus</taxon>
    </lineage>
</organism>
<comment type="catalytic activity">
    <reaction evidence="12">
        <text>Fe-coproporphyrin III + H2O2 + H(+) = harderoheme III + CO2 + 2 H2O</text>
        <dbReference type="Rhea" id="RHEA:57940"/>
        <dbReference type="ChEBI" id="CHEBI:15377"/>
        <dbReference type="ChEBI" id="CHEBI:15378"/>
        <dbReference type="ChEBI" id="CHEBI:16240"/>
        <dbReference type="ChEBI" id="CHEBI:16526"/>
        <dbReference type="ChEBI" id="CHEBI:68438"/>
        <dbReference type="ChEBI" id="CHEBI:142463"/>
    </reaction>
</comment>
<comment type="cofactor">
    <cofactor evidence="12">
        <name>Fe-coproporphyrin III</name>
        <dbReference type="ChEBI" id="CHEBI:68438"/>
    </cofactor>
    <text evidence="12">Fe-coproporphyrin III acts as both substrate and redox cofactor.</text>
</comment>
<dbReference type="HOGENOM" id="CLU_063226_1_0_9"/>
<comment type="similarity">
    <text evidence="1 12">Belongs to the ChdC family. Type 1 subfamily.</text>
</comment>
<evidence type="ECO:0000313" key="13">
    <source>
        <dbReference type="EMBL" id="AIG28323.1"/>
    </source>
</evidence>
<dbReference type="PANTHER" id="PTHR36843">
    <property type="entry name" value="HEME-DEPENDENT PEROXIDASE YWFI-RELATED"/>
    <property type="match status" value="1"/>
</dbReference>
<evidence type="ECO:0000256" key="6">
    <source>
        <dbReference type="ARBA" id="ARBA00023004"/>
    </source>
</evidence>
<keyword evidence="6 12" id="KW-0408">Iron</keyword>
<feature type="active site" evidence="12">
    <location>
        <position position="146"/>
    </location>
</feature>
<evidence type="ECO:0000256" key="4">
    <source>
        <dbReference type="ARBA" id="ARBA00022723"/>
    </source>
</evidence>
<dbReference type="EMBL" id="CP007806">
    <property type="protein sequence ID" value="AIG28323.1"/>
    <property type="molecule type" value="Genomic_DNA"/>
</dbReference>
<dbReference type="InterPro" id="IPR011008">
    <property type="entry name" value="Dimeric_a/b-barrel"/>
</dbReference>
<gene>
    <name evidence="12" type="primary">chdC</name>
    <name evidence="13" type="ORF">BRLA_c040460</name>
</gene>
<comment type="catalytic activity">
    <reaction evidence="10">
        <text>Fe-coproporphyrin III + 2 H2O2 + 2 H(+) = heme b + 2 CO2 + 4 H2O</text>
        <dbReference type="Rhea" id="RHEA:56516"/>
        <dbReference type="ChEBI" id="CHEBI:15377"/>
        <dbReference type="ChEBI" id="CHEBI:15378"/>
        <dbReference type="ChEBI" id="CHEBI:16240"/>
        <dbReference type="ChEBI" id="CHEBI:16526"/>
        <dbReference type="ChEBI" id="CHEBI:60344"/>
        <dbReference type="ChEBI" id="CHEBI:68438"/>
        <dbReference type="EC" id="1.3.98.5"/>
    </reaction>
    <physiologicalReaction direction="left-to-right" evidence="10">
        <dbReference type="Rhea" id="RHEA:56517"/>
    </physiologicalReaction>
</comment>
<keyword evidence="3 12" id="KW-0349">Heme</keyword>
<evidence type="ECO:0000256" key="10">
    <source>
        <dbReference type="ARBA" id="ARBA00049896"/>
    </source>
</evidence>
<dbReference type="Gene3D" id="3.30.70.1030">
    <property type="entry name" value="Apc35880, domain 1"/>
    <property type="match status" value="2"/>
</dbReference>
<dbReference type="GO" id="GO:0046872">
    <property type="term" value="F:metal ion binding"/>
    <property type="evidence" value="ECO:0007669"/>
    <property type="project" value="UniProtKB-KW"/>
</dbReference>
<dbReference type="AlphaFoldDB" id="A0A075RAS6"/>
<dbReference type="Proteomes" id="UP000005850">
    <property type="component" value="Chromosome"/>
</dbReference>
<feature type="binding site" evidence="12">
    <location>
        <position position="132"/>
    </location>
    <ligand>
        <name>Fe-coproporphyrin III</name>
        <dbReference type="ChEBI" id="CHEBI:68438"/>
    </ligand>
</feature>
<keyword evidence="4 12" id="KW-0479">Metal-binding</keyword>
<protein>
    <recommendedName>
        <fullName evidence="2 12">Coproheme decarboxylase</fullName>
        <ecNumber evidence="11 12">1.3.98.5</ecNumber>
    </recommendedName>
    <alternativeName>
        <fullName evidence="8 12">Coproheme III oxidative decarboxylase</fullName>
    </alternativeName>
    <alternativeName>
        <fullName evidence="9 12">Hydrogen peroxide-dependent heme synthase</fullName>
    </alternativeName>
</protein>
<keyword evidence="7 12" id="KW-0350">Heme biosynthesis</keyword>
<comment type="pathway">
    <text evidence="12">Porphyrin-containing compound metabolism; protoheme biosynthesis.</text>
</comment>
<feature type="binding site" description="axial binding residue" evidence="12">
    <location>
        <position position="173"/>
    </location>
    <ligand>
        <name>Fe-coproporphyrin III</name>
        <dbReference type="ChEBI" id="CHEBI:68438"/>
    </ligand>
    <ligandPart>
        <name>Fe</name>
        <dbReference type="ChEBI" id="CHEBI:18248"/>
    </ligandPart>
</feature>
<dbReference type="Pfam" id="PF06778">
    <property type="entry name" value="Chlor_dismutase"/>
    <property type="match status" value="1"/>
</dbReference>
<dbReference type="NCBIfam" id="NF008913">
    <property type="entry name" value="PRK12276.1"/>
    <property type="match status" value="1"/>
</dbReference>
<comment type="catalytic activity">
    <reaction evidence="12">
        <text>harderoheme III + H2O2 + H(+) = heme b + CO2 + 2 H2O</text>
        <dbReference type="Rhea" id="RHEA:57944"/>
        <dbReference type="ChEBI" id="CHEBI:15377"/>
        <dbReference type="ChEBI" id="CHEBI:15378"/>
        <dbReference type="ChEBI" id="CHEBI:16240"/>
        <dbReference type="ChEBI" id="CHEBI:16526"/>
        <dbReference type="ChEBI" id="CHEBI:60344"/>
        <dbReference type="ChEBI" id="CHEBI:142463"/>
    </reaction>
</comment>
<dbReference type="RefSeq" id="WP_003334685.1">
    <property type="nucleotide sequence ID" value="NZ_CP007806.1"/>
</dbReference>
<accession>A0A075RAS6</accession>
<keyword evidence="5 12" id="KW-0560">Oxidoreductase</keyword>
<feature type="binding site" evidence="12">
    <location>
        <position position="224"/>
    </location>
    <ligand>
        <name>Fe-coproporphyrin III</name>
        <dbReference type="ChEBI" id="CHEBI:68438"/>
    </ligand>
</feature>
<dbReference type="GO" id="GO:0004601">
    <property type="term" value="F:peroxidase activity"/>
    <property type="evidence" value="ECO:0007669"/>
    <property type="project" value="UniProtKB-KW"/>
</dbReference>
<dbReference type="GO" id="GO:0016634">
    <property type="term" value="F:oxidoreductase activity, acting on the CH-CH group of donors, oxygen as acceptor"/>
    <property type="evidence" value="ECO:0007669"/>
    <property type="project" value="UniProtKB-UniRule"/>
</dbReference>
<dbReference type="GO" id="GO:0006785">
    <property type="term" value="P:heme B biosynthetic process"/>
    <property type="evidence" value="ECO:0007669"/>
    <property type="project" value="UniProtKB-UniRule"/>
</dbReference>
<dbReference type="InterPro" id="IPR031332">
    <property type="entry name" value="CHDC"/>
</dbReference>
<name>A0A075RAS6_BRELA</name>
<evidence type="ECO:0000256" key="8">
    <source>
        <dbReference type="ARBA" id="ARBA00029882"/>
    </source>
</evidence>
<evidence type="ECO:0000256" key="11">
    <source>
        <dbReference type="ARBA" id="ARBA00050019"/>
    </source>
</evidence>
<dbReference type="KEGG" id="blr:BRLA_c040460"/>
<reference evidence="13 14" key="1">
    <citation type="journal article" date="2011" name="J. Bacteriol.">
        <title>Genome sequence of Brevibacillus laterosporus LMG 15441, a pathogen of invertebrates.</title>
        <authorList>
            <person name="Djukic M."/>
            <person name="Poehlein A."/>
            <person name="Thurmer A."/>
            <person name="Daniel R."/>
        </authorList>
    </citation>
    <scope>NUCLEOTIDE SEQUENCE [LARGE SCALE GENOMIC DNA]</scope>
    <source>
        <strain evidence="13 14">LMG 15441</strain>
    </source>
</reference>